<dbReference type="Proteomes" id="UP000299102">
    <property type="component" value="Unassembled WGS sequence"/>
</dbReference>
<keyword evidence="3" id="KW-1185">Reference proteome</keyword>
<feature type="region of interest" description="Disordered" evidence="1">
    <location>
        <begin position="18"/>
        <end position="55"/>
    </location>
</feature>
<sequence>MPTGDVVRLACLIPNASRRNDVRGEAPTSHRTETLSPNKHVNDTRSKQQSGRKVVGVNRSIRQLKARRYRRDITQAPVSARAYKLRLCANGACPLKICTTLSSRRTSLLISSSRIR</sequence>
<dbReference type="AlphaFoldDB" id="A0A4C1V9E1"/>
<gene>
    <name evidence="2" type="ORF">EVAR_19988_1</name>
</gene>
<accession>A0A4C1V9E1</accession>
<protein>
    <submittedName>
        <fullName evidence="2">Uncharacterized protein</fullName>
    </submittedName>
</protein>
<evidence type="ECO:0000313" key="3">
    <source>
        <dbReference type="Proteomes" id="UP000299102"/>
    </source>
</evidence>
<dbReference type="EMBL" id="BGZK01000304">
    <property type="protein sequence ID" value="GBP35478.1"/>
    <property type="molecule type" value="Genomic_DNA"/>
</dbReference>
<name>A0A4C1V9E1_EUMVA</name>
<feature type="compositionally biased region" description="Basic and acidic residues" evidence="1">
    <location>
        <begin position="18"/>
        <end position="33"/>
    </location>
</feature>
<reference evidence="2 3" key="1">
    <citation type="journal article" date="2019" name="Commun. Biol.">
        <title>The bagworm genome reveals a unique fibroin gene that provides high tensile strength.</title>
        <authorList>
            <person name="Kono N."/>
            <person name="Nakamura H."/>
            <person name="Ohtoshi R."/>
            <person name="Tomita M."/>
            <person name="Numata K."/>
            <person name="Arakawa K."/>
        </authorList>
    </citation>
    <scope>NUCLEOTIDE SEQUENCE [LARGE SCALE GENOMIC DNA]</scope>
</reference>
<proteinExistence type="predicted"/>
<evidence type="ECO:0000313" key="2">
    <source>
        <dbReference type="EMBL" id="GBP35478.1"/>
    </source>
</evidence>
<evidence type="ECO:0000256" key="1">
    <source>
        <dbReference type="SAM" id="MobiDB-lite"/>
    </source>
</evidence>
<organism evidence="2 3">
    <name type="scientific">Eumeta variegata</name>
    <name type="common">Bagworm moth</name>
    <name type="synonym">Eumeta japonica</name>
    <dbReference type="NCBI Taxonomy" id="151549"/>
    <lineage>
        <taxon>Eukaryota</taxon>
        <taxon>Metazoa</taxon>
        <taxon>Ecdysozoa</taxon>
        <taxon>Arthropoda</taxon>
        <taxon>Hexapoda</taxon>
        <taxon>Insecta</taxon>
        <taxon>Pterygota</taxon>
        <taxon>Neoptera</taxon>
        <taxon>Endopterygota</taxon>
        <taxon>Lepidoptera</taxon>
        <taxon>Glossata</taxon>
        <taxon>Ditrysia</taxon>
        <taxon>Tineoidea</taxon>
        <taxon>Psychidae</taxon>
        <taxon>Oiketicinae</taxon>
        <taxon>Eumeta</taxon>
    </lineage>
</organism>
<comment type="caution">
    <text evidence="2">The sequence shown here is derived from an EMBL/GenBank/DDBJ whole genome shotgun (WGS) entry which is preliminary data.</text>
</comment>